<dbReference type="SUPFAM" id="SSF56784">
    <property type="entry name" value="HAD-like"/>
    <property type="match status" value="1"/>
</dbReference>
<feature type="transmembrane region" description="Helical" evidence="16">
    <location>
        <begin position="1104"/>
        <end position="1126"/>
    </location>
</feature>
<dbReference type="SUPFAM" id="SSF100920">
    <property type="entry name" value="Heat shock protein 70kD (HSP70), peptide-binding domain"/>
    <property type="match status" value="1"/>
</dbReference>
<evidence type="ECO:0000313" key="21">
    <source>
        <dbReference type="EMBL" id="CAG8528948.1"/>
    </source>
</evidence>
<dbReference type="Gene3D" id="3.30.30.30">
    <property type="match status" value="1"/>
</dbReference>
<evidence type="ECO:0000256" key="16">
    <source>
        <dbReference type="RuleBase" id="RU362082"/>
    </source>
</evidence>
<feature type="compositionally biased region" description="Basic and acidic residues" evidence="17">
    <location>
        <begin position="1681"/>
        <end position="1712"/>
    </location>
</feature>
<evidence type="ECO:0000256" key="4">
    <source>
        <dbReference type="ARBA" id="ARBA00022490"/>
    </source>
</evidence>
<keyword evidence="9 16" id="KW-0067">ATP-binding</keyword>
<feature type="domain" description="Cation-transporting P-type ATPase N-terminal" evidence="19">
    <location>
        <begin position="223"/>
        <end position="275"/>
    </location>
</feature>
<dbReference type="PRINTS" id="PR00301">
    <property type="entry name" value="HEATSHOCK70"/>
</dbReference>
<dbReference type="InterPro" id="IPR023299">
    <property type="entry name" value="ATPase_P-typ_cyto_dom_N"/>
</dbReference>
<dbReference type="SFLD" id="SFLDF00027">
    <property type="entry name" value="p-type_atpase"/>
    <property type="match status" value="1"/>
</dbReference>
<dbReference type="InterPro" id="IPR047819">
    <property type="entry name" value="P5A-ATPase_N"/>
</dbReference>
<comment type="caution">
    <text evidence="16">Lacks conserved residue(s) required for the propagation of feature annotation.</text>
</comment>
<feature type="transmembrane region" description="Helical" evidence="16">
    <location>
        <begin position="473"/>
        <end position="493"/>
    </location>
</feature>
<keyword evidence="14 16" id="KW-0472">Membrane</keyword>
<evidence type="ECO:0000256" key="15">
    <source>
        <dbReference type="ARBA" id="ARBA00049360"/>
    </source>
</evidence>
<dbReference type="EMBL" id="CAJVPI010000391">
    <property type="protein sequence ID" value="CAG8528948.1"/>
    <property type="molecule type" value="Genomic_DNA"/>
</dbReference>
<keyword evidence="6 16" id="KW-0812">Transmembrane</keyword>
<dbReference type="FunFam" id="1.20.1110.10:FF:000023">
    <property type="entry name" value="Cation-transporting ATPase"/>
    <property type="match status" value="1"/>
</dbReference>
<dbReference type="GO" id="GO:0019829">
    <property type="term" value="F:ATPase-coupled monoatomic cation transmembrane transporter activity"/>
    <property type="evidence" value="ECO:0007669"/>
    <property type="project" value="UniProtKB-UniRule"/>
</dbReference>
<feature type="compositionally biased region" description="Basic and acidic residues" evidence="17">
    <location>
        <begin position="1994"/>
        <end position="2015"/>
    </location>
</feature>
<comment type="subcellular location">
    <subcellularLocation>
        <location evidence="2">Cytoplasm</location>
    </subcellularLocation>
    <subcellularLocation>
        <location evidence="1 16">Membrane</location>
        <topology evidence="1 16">Multi-pass membrane protein</topology>
    </subcellularLocation>
</comment>
<dbReference type="SUPFAM" id="SSF81660">
    <property type="entry name" value="Metal cation-transporting ATPase, ATP-binding domain N"/>
    <property type="match status" value="1"/>
</dbReference>
<evidence type="ECO:0000256" key="8">
    <source>
        <dbReference type="ARBA" id="ARBA00022741"/>
    </source>
</evidence>
<dbReference type="FunFam" id="3.30.420.40:FF:000171">
    <property type="entry name" value="Heat shock 70 kDa protein 4"/>
    <property type="match status" value="2"/>
</dbReference>
<dbReference type="FunFam" id="3.90.640.10:FF:000004">
    <property type="entry name" value="Heat shock 70 kDa protein 4"/>
    <property type="match status" value="1"/>
</dbReference>
<dbReference type="GO" id="GO:0046872">
    <property type="term" value="F:metal ion binding"/>
    <property type="evidence" value="ECO:0007669"/>
    <property type="project" value="UniProtKB-UniRule"/>
</dbReference>
<feature type="domain" description="P-type ATPase A" evidence="18">
    <location>
        <begin position="318"/>
        <end position="456"/>
    </location>
</feature>
<dbReference type="Gene3D" id="1.20.1270.10">
    <property type="match status" value="1"/>
</dbReference>
<dbReference type="PROSITE" id="PS00154">
    <property type="entry name" value="ATPASE_E1_E2"/>
    <property type="match status" value="1"/>
</dbReference>
<dbReference type="Pfam" id="PF12409">
    <property type="entry name" value="P5-ATPase"/>
    <property type="match status" value="1"/>
</dbReference>
<dbReference type="PROSITE" id="PS01229">
    <property type="entry name" value="COF_2"/>
    <property type="match status" value="1"/>
</dbReference>
<evidence type="ECO:0000256" key="13">
    <source>
        <dbReference type="ARBA" id="ARBA00023016"/>
    </source>
</evidence>
<dbReference type="FunFam" id="3.40.50.1000:FF:000068">
    <property type="entry name" value="Cation-transporting ATPase"/>
    <property type="match status" value="1"/>
</dbReference>
<accession>A0A9N9AG11</accession>
<evidence type="ECO:0000256" key="3">
    <source>
        <dbReference type="ARBA" id="ARBA00006000"/>
    </source>
</evidence>
<dbReference type="SUPFAM" id="SSF81653">
    <property type="entry name" value="Calcium ATPase, transduction domain A"/>
    <property type="match status" value="1"/>
</dbReference>
<organism evidence="21 22">
    <name type="scientific">Paraglomus brasilianum</name>
    <dbReference type="NCBI Taxonomy" id="144538"/>
    <lineage>
        <taxon>Eukaryota</taxon>
        <taxon>Fungi</taxon>
        <taxon>Fungi incertae sedis</taxon>
        <taxon>Mucoromycota</taxon>
        <taxon>Glomeromycotina</taxon>
        <taxon>Glomeromycetes</taxon>
        <taxon>Paraglomerales</taxon>
        <taxon>Paraglomeraceae</taxon>
        <taxon>Paraglomus</taxon>
    </lineage>
</organism>
<evidence type="ECO:0000256" key="11">
    <source>
        <dbReference type="ARBA" id="ARBA00022967"/>
    </source>
</evidence>
<dbReference type="InterPro" id="IPR018181">
    <property type="entry name" value="Heat_shock_70_CS"/>
</dbReference>
<dbReference type="InterPro" id="IPR029048">
    <property type="entry name" value="HSP70_C_sf"/>
</dbReference>
<proteinExistence type="inferred from homology"/>
<dbReference type="SUPFAM" id="SSF53067">
    <property type="entry name" value="Actin-like ATPase domain"/>
    <property type="match status" value="2"/>
</dbReference>
<keyword evidence="5" id="KW-0597">Phosphoprotein</keyword>
<dbReference type="Proteomes" id="UP000789739">
    <property type="component" value="Unassembled WGS sequence"/>
</dbReference>
<evidence type="ECO:0000259" key="18">
    <source>
        <dbReference type="Pfam" id="PF00122"/>
    </source>
</evidence>
<feature type="transmembrane region" description="Helical" evidence="16">
    <location>
        <begin position="96"/>
        <end position="112"/>
    </location>
</feature>
<dbReference type="InterPro" id="IPR001757">
    <property type="entry name" value="P_typ_ATPase"/>
</dbReference>
<dbReference type="FunFam" id="1.20.1270.10:FF:000002">
    <property type="entry name" value="Heat shock 70 kDa protein 4"/>
    <property type="match status" value="1"/>
</dbReference>
<dbReference type="PANTHER" id="PTHR45630">
    <property type="entry name" value="CATION-TRANSPORTING ATPASE-RELATED"/>
    <property type="match status" value="1"/>
</dbReference>
<evidence type="ECO:0000256" key="10">
    <source>
        <dbReference type="ARBA" id="ARBA00022842"/>
    </source>
</evidence>
<dbReference type="EC" id="7.2.2.-" evidence="16"/>
<evidence type="ECO:0000256" key="17">
    <source>
        <dbReference type="SAM" id="MobiDB-lite"/>
    </source>
</evidence>
<dbReference type="FunFam" id="2.70.150.10:FF:000119">
    <property type="entry name" value="Cation-transporting ATPase"/>
    <property type="match status" value="1"/>
</dbReference>
<dbReference type="SUPFAM" id="SSF81665">
    <property type="entry name" value="Calcium ATPase, transmembrane domain M"/>
    <property type="match status" value="1"/>
</dbReference>
<dbReference type="GO" id="GO:0016020">
    <property type="term" value="C:membrane"/>
    <property type="evidence" value="ECO:0007669"/>
    <property type="project" value="UniProtKB-SubCell"/>
</dbReference>
<dbReference type="FunFam" id="3.30.30.30:FF:000002">
    <property type="entry name" value="Heat shock 70 kDa protein 4"/>
    <property type="match status" value="1"/>
</dbReference>
<dbReference type="Gene3D" id="3.90.640.10">
    <property type="entry name" value="Actin, Chain A, domain 4"/>
    <property type="match status" value="1"/>
</dbReference>
<gene>
    <name evidence="21" type="ORF">PBRASI_LOCUS4010</name>
</gene>
<dbReference type="InterPro" id="IPR023214">
    <property type="entry name" value="HAD_sf"/>
</dbReference>
<dbReference type="PROSITE" id="PS01036">
    <property type="entry name" value="HSP70_3"/>
    <property type="match status" value="1"/>
</dbReference>
<feature type="transmembrane region" description="Helical" evidence="16">
    <location>
        <begin position="1151"/>
        <end position="1170"/>
    </location>
</feature>
<reference evidence="21" key="1">
    <citation type="submission" date="2021-06" db="EMBL/GenBank/DDBJ databases">
        <authorList>
            <person name="Kallberg Y."/>
            <person name="Tangrot J."/>
            <person name="Rosling A."/>
        </authorList>
    </citation>
    <scope>NUCLEOTIDE SEQUENCE</scope>
    <source>
        <strain evidence="21">BR232B</strain>
    </source>
</reference>
<dbReference type="Gene3D" id="3.40.1110.10">
    <property type="entry name" value="Calcium-transporting ATPase, cytoplasmic domain N"/>
    <property type="match status" value="1"/>
</dbReference>
<evidence type="ECO:0000256" key="2">
    <source>
        <dbReference type="ARBA" id="ARBA00004496"/>
    </source>
</evidence>
<dbReference type="SUPFAM" id="SSF100934">
    <property type="entry name" value="Heat shock protein 70kD (HSP70), C-terminal subdomain"/>
    <property type="match status" value="2"/>
</dbReference>
<protein>
    <recommendedName>
        <fullName evidence="16">Cation-transporting ATPase</fullName>
        <ecNumber evidence="16">7.2.2.-</ecNumber>
    </recommendedName>
</protein>
<dbReference type="InterPro" id="IPR047821">
    <property type="entry name" value="P5B-type_ATPase"/>
</dbReference>
<dbReference type="InterPro" id="IPR013126">
    <property type="entry name" value="Hsp_70_fam"/>
</dbReference>
<dbReference type="GO" id="GO:0005524">
    <property type="term" value="F:ATP binding"/>
    <property type="evidence" value="ECO:0007669"/>
    <property type="project" value="UniProtKB-UniRule"/>
</dbReference>
<dbReference type="FunFam" id="3.40.1110.10:FF:000057">
    <property type="entry name" value="Cation-transporting ATPase"/>
    <property type="match status" value="1"/>
</dbReference>
<keyword evidence="4" id="KW-0963">Cytoplasm</keyword>
<evidence type="ECO:0000256" key="14">
    <source>
        <dbReference type="ARBA" id="ARBA00023136"/>
    </source>
</evidence>
<dbReference type="Gene3D" id="2.60.34.10">
    <property type="entry name" value="Substrate Binding Domain Of DNAk, Chain A, domain 1"/>
    <property type="match status" value="1"/>
</dbReference>
<dbReference type="CDD" id="cd07542">
    <property type="entry name" value="P-type_ATPase_cation"/>
    <property type="match status" value="1"/>
</dbReference>
<evidence type="ECO:0000256" key="9">
    <source>
        <dbReference type="ARBA" id="ARBA00022840"/>
    </source>
</evidence>
<keyword evidence="22" id="KW-1185">Reference proteome</keyword>
<dbReference type="InterPro" id="IPR059000">
    <property type="entry name" value="ATPase_P-type_domA"/>
</dbReference>
<keyword evidence="8 16" id="KW-0547">Nucleotide-binding</keyword>
<comment type="similarity">
    <text evidence="3 16">Belongs to the cation transport ATPase (P-type) (TC 3.A.3) family. Type V subfamily.</text>
</comment>
<dbReference type="Gene3D" id="2.70.150.10">
    <property type="entry name" value="Calcium-transporting ATPase, cytoplasmic transduction domain A"/>
    <property type="match status" value="1"/>
</dbReference>
<dbReference type="Gene3D" id="3.40.50.1000">
    <property type="entry name" value="HAD superfamily/HAD-like"/>
    <property type="match status" value="1"/>
</dbReference>
<dbReference type="SFLD" id="SFLDG00002">
    <property type="entry name" value="C1.7:_P-type_atpase_like"/>
    <property type="match status" value="1"/>
</dbReference>
<dbReference type="InterPro" id="IPR036412">
    <property type="entry name" value="HAD-like_sf"/>
</dbReference>
<feature type="region of interest" description="Disordered" evidence="17">
    <location>
        <begin position="1681"/>
        <end position="1776"/>
    </location>
</feature>
<dbReference type="OrthoDB" id="48943at2759"/>
<feature type="domain" description="P5B-type ATPase N-terminal" evidence="20">
    <location>
        <begin position="83"/>
        <end position="201"/>
    </location>
</feature>
<keyword evidence="13" id="KW-0346">Stress response</keyword>
<dbReference type="FunFam" id="2.60.34.10:FF:000011">
    <property type="entry name" value="Heat shock protein hsp88"/>
    <property type="match status" value="1"/>
</dbReference>
<feature type="region of interest" description="Disordered" evidence="17">
    <location>
        <begin position="1965"/>
        <end position="2030"/>
    </location>
</feature>
<dbReference type="InterPro" id="IPR018303">
    <property type="entry name" value="ATPase_P-typ_P_site"/>
</dbReference>
<feature type="compositionally biased region" description="Basic and acidic residues" evidence="17">
    <location>
        <begin position="1741"/>
        <end position="1759"/>
    </location>
</feature>
<evidence type="ECO:0000256" key="5">
    <source>
        <dbReference type="ARBA" id="ARBA00022553"/>
    </source>
</evidence>
<dbReference type="GO" id="GO:0005737">
    <property type="term" value="C:cytoplasm"/>
    <property type="evidence" value="ECO:0007669"/>
    <property type="project" value="UniProtKB-SubCell"/>
</dbReference>
<evidence type="ECO:0000256" key="6">
    <source>
        <dbReference type="ARBA" id="ARBA00022692"/>
    </source>
</evidence>
<name>A0A9N9AG11_9GLOM</name>
<dbReference type="InterPro" id="IPR043129">
    <property type="entry name" value="ATPase_NBD"/>
</dbReference>
<comment type="caution">
    <text evidence="21">The sequence shown here is derived from an EMBL/GenBank/DDBJ whole genome shotgun (WGS) entry which is preliminary data.</text>
</comment>
<dbReference type="Pfam" id="PF13246">
    <property type="entry name" value="Cation_ATPase"/>
    <property type="match status" value="1"/>
</dbReference>
<feature type="transmembrane region" description="Helical" evidence="16">
    <location>
        <begin position="1064"/>
        <end position="1083"/>
    </location>
</feature>
<dbReference type="Pfam" id="PF00122">
    <property type="entry name" value="E1-E2_ATPase"/>
    <property type="match status" value="1"/>
</dbReference>
<dbReference type="NCBIfam" id="TIGR01657">
    <property type="entry name" value="P-ATPase-V"/>
    <property type="match status" value="1"/>
</dbReference>
<dbReference type="Pfam" id="PF00012">
    <property type="entry name" value="HSP70"/>
    <property type="match status" value="2"/>
</dbReference>
<dbReference type="GO" id="GO:0006874">
    <property type="term" value="P:intracellular calcium ion homeostasis"/>
    <property type="evidence" value="ECO:0007669"/>
    <property type="project" value="TreeGrafter"/>
</dbReference>
<keyword evidence="12 16" id="KW-1133">Transmembrane helix</keyword>
<dbReference type="Gene3D" id="3.30.420.40">
    <property type="match status" value="2"/>
</dbReference>
<evidence type="ECO:0000256" key="1">
    <source>
        <dbReference type="ARBA" id="ARBA00004141"/>
    </source>
</evidence>
<dbReference type="InterPro" id="IPR006544">
    <property type="entry name" value="P-type_TPase_V"/>
</dbReference>
<feature type="compositionally biased region" description="Low complexity" evidence="17">
    <location>
        <begin position="1980"/>
        <end position="1992"/>
    </location>
</feature>
<evidence type="ECO:0000256" key="12">
    <source>
        <dbReference type="ARBA" id="ARBA00022989"/>
    </source>
</evidence>
<feature type="transmembrane region" description="Helical" evidence="16">
    <location>
        <begin position="1040"/>
        <end position="1058"/>
    </location>
</feature>
<evidence type="ECO:0000259" key="19">
    <source>
        <dbReference type="Pfam" id="PF00690"/>
    </source>
</evidence>
<feature type="compositionally biased region" description="Polar residues" evidence="17">
    <location>
        <begin position="1713"/>
        <end position="1723"/>
    </location>
</feature>
<keyword evidence="7 16" id="KW-0479">Metal-binding</keyword>
<evidence type="ECO:0000259" key="20">
    <source>
        <dbReference type="Pfam" id="PF12409"/>
    </source>
</evidence>
<dbReference type="InterPro" id="IPR004014">
    <property type="entry name" value="ATPase_P-typ_cation-transptr_N"/>
</dbReference>
<dbReference type="InterPro" id="IPR029047">
    <property type="entry name" value="HSP70_peptide-bd_sf"/>
</dbReference>
<evidence type="ECO:0000256" key="7">
    <source>
        <dbReference type="ARBA" id="ARBA00022723"/>
    </source>
</evidence>
<dbReference type="GO" id="GO:0140662">
    <property type="term" value="F:ATP-dependent protein folding chaperone"/>
    <property type="evidence" value="ECO:0007669"/>
    <property type="project" value="InterPro"/>
</dbReference>
<dbReference type="GO" id="GO:0016887">
    <property type="term" value="F:ATP hydrolysis activity"/>
    <property type="evidence" value="ECO:0007669"/>
    <property type="project" value="InterPro"/>
</dbReference>
<dbReference type="CDD" id="cd24094">
    <property type="entry name" value="ASKHA_NBD_HSP70_ScSse"/>
    <property type="match status" value="1"/>
</dbReference>
<dbReference type="SFLD" id="SFLDS00003">
    <property type="entry name" value="Haloacid_Dehalogenase"/>
    <property type="match status" value="1"/>
</dbReference>
<dbReference type="InterPro" id="IPR008250">
    <property type="entry name" value="ATPase_P-typ_transduc_dom_A_sf"/>
</dbReference>
<keyword evidence="10 16" id="KW-0460">Magnesium</keyword>
<dbReference type="NCBIfam" id="TIGR01494">
    <property type="entry name" value="ATPase_P-type"/>
    <property type="match status" value="1"/>
</dbReference>
<dbReference type="PANTHER" id="PTHR45630:SF8">
    <property type="entry name" value="CATION-TRANSPORTING ATPASE"/>
    <property type="match status" value="1"/>
</dbReference>
<sequence length="2030" mass="228618">MSYSKINAHGQMTIEIADEEESRENNLQSPTADEASVRDTTPLINRGDNLGNGRERMAIDGFENASTTPLAQNVYLEEDDINLILVGYRFNDSRRYVYYCVNLLTCGILYLLGRWMPRLWAWCVGNACEMKKAEWLLVENQWGDVSVEYIQRRYFDGTVSSVFPIEQLQSNDAAYLAHYPKNTILSYLHYFDYHYIRFIYHPGLGKFLQNGYWKDLSWESAKQLKTGISHETQREREIIFGKNLIDIEEKSTLSLLVNEVLHPFYIFQVFSIILWCLEEYYYYATCIFIMSAFSIVSTLIETKQTLRKLREMSKFICEVRVCRNGFWRRISSVDLVPGDVFEISDPDLLVYPCDAVLLSGTCIVNESMLTGESIPVSKLPITDQALNMLDLSTVNVDPEIVKHFLFSGTKLVRVRKAKSIGGSANGDSQKDDEGMALAMAVRVGFNTTKGALIRSMLFPKPNKFKFYRDSFRFIGVLAFISVIGFFISAYNFIRMGMKMEQVLVRALDLITIIVPPALPTTMSIGTSFAIHRLNKAGIFCISPLRSLKSPGGIVVNIGGKINVMCFDKTGTLTEDGLDVLGVKYIEPETNKFSKLHTSADTLNTLQNSEGLTNSLKTLSILYAMTTCHSLKLVNGKLIGDPLDLKMFEFTHWILEETGQGSSYPTGSAGPSLSEIAGNIVPTVVRSPGSRMSDLSDLLAADGLNGKSTPFVELGIIRTFEFMSSLRRMSVLVKRLGSKTIEVYVKGAPEVMRDICRKDTLPEDYDSQLYYYTRHGFRMIACASKSFDNFNWMKAQKIKREQVEQDLQFLGFIIFENKLKPETTPIIETLRNARIRQIMCTGDNVLTAISVSRECKLTDKNVRVYVPRFVQGSALIQESTIVWESLENSDDTLDTRDLQMRPSERPSIRDSTFAYPSAFDPYDYNLAVTGDAFRWMVDYAADETFLRILTKGQIYARMSPDEKHELVEKLQGIGYCVGFCGDGANDCGALKAADVGLSLSEAEASVAAPFTSKSTNIGCVIEVIKEGRAALVTNFSCFKYMALYSIIQFTTVSLLYIFSSNLGDFQFLYVDLLIILPIAVLMGRTEPYPQIHPKRPTANLVSKKVMTSLLGQILIQSGFQFFVYLLVRRQPWYTPPDFDPDEGDITCWENTALFLVSCFQYILIAVVFSVGPPYRKPINTNGFDFGNLQSVIAVARNRGIDVVCNEVTNRATPSLVSFGPKQRYIGEAAKTQEISNFKNTVGSLKRIVGRTFQDKEIQEIEKHHINAELVDANGQVGVKVKYLGEDHVFSATQLVAMYFNKLKETASRELRIPVSDVVISVPDYFTDIQRRAILEAAEICGLNCLRLLNDTTASALGYGITRDLPESKPRNVVFVDIGHSDYGVAVVSFIKGQLTVKATAYDRHFGGRDFDNILVSHFAEQFKEKYKIDVKSNPKALFRLRTACEKLKKVLSANPQAPLNVESIMNDVDVSSFLTRQEFEDMIGAFLNRMETPLAQALKDSGLTKADIHSIELVGGSTRIPAVKERISNFFGKDLNFTLNQDEAIARGCALQCAIQSPVFKVRDFAVQDVTAYPIKVRWEKIPEIPDEDSELLVFPKHNVVPSTKVLTFYRKQPFDIEAIYAEPESLPGNVRPWIGRFSIKKVEPTANKDLSMVKVKVRLNLHGILSVDGAYVVEEVIKEEKEEVKTEQKAEKKSETKPETKPENNSEAKSETSSDTTNSQQSEQKSEPQAGETPGASATEPKPDEPQPMDTDKPEEPVKPKKKKLVKKNDLPVVSSTAGLDKKTISHYRESEGQMLASDKLVIDTETQKNTLEEYVYDIRGKVESSYSSFVDPADREKFVNLLNETENWLYDEGEDATKSVYVQKLEDLKKYGSPISERYRESEERPRAEKQLRDTIETYLVNATNTDDKLAHIPEDEKKKVVDRATQALQWLDEKIALQNNTPAHKTPVVYARDIYKERDSLSQFANPILNKPKPAPPKTETATPPETPAENGNKESSEQTDKPDNNDQKEKTTETNQQESEPAQMEVD</sequence>
<dbReference type="InterPro" id="IPR044492">
    <property type="entry name" value="P_typ_ATPase_HD_dom"/>
</dbReference>
<dbReference type="Pfam" id="PF00690">
    <property type="entry name" value="Cation_ATPase_N"/>
    <property type="match status" value="1"/>
</dbReference>
<evidence type="ECO:0000313" key="22">
    <source>
        <dbReference type="Proteomes" id="UP000789739"/>
    </source>
</evidence>
<dbReference type="InterPro" id="IPR023298">
    <property type="entry name" value="ATPase_P-typ_TM_dom_sf"/>
</dbReference>
<keyword evidence="11 16" id="KW-1278">Translocase</keyword>
<comment type="catalytic activity">
    <reaction evidence="15 16">
        <text>ATP + H2O = ADP + phosphate + H(+)</text>
        <dbReference type="Rhea" id="RHEA:13065"/>
        <dbReference type="ChEBI" id="CHEBI:15377"/>
        <dbReference type="ChEBI" id="CHEBI:15378"/>
        <dbReference type="ChEBI" id="CHEBI:30616"/>
        <dbReference type="ChEBI" id="CHEBI:43474"/>
        <dbReference type="ChEBI" id="CHEBI:456216"/>
    </reaction>
</comment>
<feature type="transmembrane region" description="Helical" evidence="16">
    <location>
        <begin position="280"/>
        <end position="300"/>
    </location>
</feature>
<dbReference type="GO" id="GO:0015662">
    <property type="term" value="F:P-type ion transporter activity"/>
    <property type="evidence" value="ECO:0007669"/>
    <property type="project" value="InterPro"/>
</dbReference>